<dbReference type="EMBL" id="JACRSQ010000014">
    <property type="protein sequence ID" value="MBC8543967.1"/>
    <property type="molecule type" value="Genomic_DNA"/>
</dbReference>
<keyword evidence="3" id="KW-1185">Reference proteome</keyword>
<proteinExistence type="predicted"/>
<feature type="signal peptide" evidence="1">
    <location>
        <begin position="1"/>
        <end position="25"/>
    </location>
</feature>
<evidence type="ECO:0000313" key="2">
    <source>
        <dbReference type="EMBL" id="MBC8543967.1"/>
    </source>
</evidence>
<evidence type="ECO:0000256" key="1">
    <source>
        <dbReference type="SAM" id="SignalP"/>
    </source>
</evidence>
<accession>A0A926DUJ2</accession>
<sequence length="181" mass="19176">MKTKKVFAAILALALAMGFGTTAFAKENTHTTPGTETIGVEGSYVGTGNLTDRYSVKIEWGEMTFTYNTTGDRTWDPETHTYSVTDTDGWKASGNTVTVTNHSNLPVDVAFSFTKADVNGTYTGTMSVTSQQLAAGVENKPAEADSVQSTLTLDGTLNALQTTSTKLGDITVSLTAVETQP</sequence>
<evidence type="ECO:0000313" key="3">
    <source>
        <dbReference type="Proteomes" id="UP000657006"/>
    </source>
</evidence>
<comment type="caution">
    <text evidence="2">The sequence shown here is derived from an EMBL/GenBank/DDBJ whole genome shotgun (WGS) entry which is preliminary data.</text>
</comment>
<gene>
    <name evidence="2" type="ORF">H8730_10460</name>
</gene>
<name>A0A926DUJ2_9FIRM</name>
<organism evidence="2 3">
    <name type="scientific">Bianquea renquensis</name>
    <dbReference type="NCBI Taxonomy" id="2763661"/>
    <lineage>
        <taxon>Bacteria</taxon>
        <taxon>Bacillati</taxon>
        <taxon>Bacillota</taxon>
        <taxon>Clostridia</taxon>
        <taxon>Eubacteriales</taxon>
        <taxon>Bianqueaceae</taxon>
        <taxon>Bianquea</taxon>
    </lineage>
</organism>
<dbReference type="Proteomes" id="UP000657006">
    <property type="component" value="Unassembled WGS sequence"/>
</dbReference>
<dbReference type="RefSeq" id="WP_249289808.1">
    <property type="nucleotide sequence ID" value="NZ_JACRSQ010000014.1"/>
</dbReference>
<feature type="chain" id="PRO_5038124315" evidence="1">
    <location>
        <begin position="26"/>
        <end position="181"/>
    </location>
</feature>
<reference evidence="2" key="1">
    <citation type="submission" date="2020-08" db="EMBL/GenBank/DDBJ databases">
        <title>Genome public.</title>
        <authorList>
            <person name="Liu C."/>
            <person name="Sun Q."/>
        </authorList>
    </citation>
    <scope>NUCLEOTIDE SEQUENCE</scope>
    <source>
        <strain evidence="2">NSJ-32</strain>
    </source>
</reference>
<protein>
    <submittedName>
        <fullName evidence="2">Uncharacterized protein</fullName>
    </submittedName>
</protein>
<dbReference type="AlphaFoldDB" id="A0A926DUJ2"/>
<keyword evidence="1" id="KW-0732">Signal</keyword>